<gene>
    <name evidence="1" type="ORF">G4B88_011476</name>
</gene>
<dbReference type="Proteomes" id="UP000583929">
    <property type="component" value="Unassembled WGS sequence"/>
</dbReference>
<name>A0A7J6H966_CANSA</name>
<dbReference type="EMBL" id="JAATIQ010000056">
    <property type="protein sequence ID" value="KAF4391833.1"/>
    <property type="molecule type" value="Genomic_DNA"/>
</dbReference>
<keyword evidence="2" id="KW-1185">Reference proteome</keyword>
<organism evidence="1 2">
    <name type="scientific">Cannabis sativa</name>
    <name type="common">Hemp</name>
    <name type="synonym">Marijuana</name>
    <dbReference type="NCBI Taxonomy" id="3483"/>
    <lineage>
        <taxon>Eukaryota</taxon>
        <taxon>Viridiplantae</taxon>
        <taxon>Streptophyta</taxon>
        <taxon>Embryophyta</taxon>
        <taxon>Tracheophyta</taxon>
        <taxon>Spermatophyta</taxon>
        <taxon>Magnoliopsida</taxon>
        <taxon>eudicotyledons</taxon>
        <taxon>Gunneridae</taxon>
        <taxon>Pentapetalae</taxon>
        <taxon>rosids</taxon>
        <taxon>fabids</taxon>
        <taxon>Rosales</taxon>
        <taxon>Cannabaceae</taxon>
        <taxon>Cannabis</taxon>
    </lineage>
</organism>
<dbReference type="PANTHER" id="PTHR47319:SF4">
    <property type="entry name" value="CALCIUM-BINDING PROTEIN KIC"/>
    <property type="match status" value="1"/>
</dbReference>
<comment type="caution">
    <text evidence="1">The sequence shown here is derived from an EMBL/GenBank/DDBJ whole genome shotgun (WGS) entry which is preliminary data.</text>
</comment>
<dbReference type="AlphaFoldDB" id="A0A7J6H966"/>
<evidence type="ECO:0000313" key="2">
    <source>
        <dbReference type="Proteomes" id="UP000583929"/>
    </source>
</evidence>
<dbReference type="PANTHER" id="PTHR47319">
    <property type="entry name" value="CALCIUM-BINDING PROTEIN KIC"/>
    <property type="match status" value="1"/>
</dbReference>
<protein>
    <submittedName>
        <fullName evidence="1">Uncharacterized protein</fullName>
    </submittedName>
</protein>
<proteinExistence type="predicted"/>
<dbReference type="InterPro" id="IPR044205">
    <property type="entry name" value="KIC/PBP1/KRP1"/>
</dbReference>
<accession>A0A7J6H966</accession>
<sequence length="223" mass="25271">MEHNNQTEKKKKKTTTTTTTTTTKYEDLLPVMAEKLDVENFVSELCKGFELLADSQKGLITSGSLKKNSTFLKMEGRSKEEAWNDEPNNMRKTKCLSVQIASKLANSRSESDLEVLDLGLHDEDEEVRIEAVMSIPVIAMWCGPQILSHTFRRLEFIEGEKHDKVKNVIPFSLGYLSCLHGSCNTGDGVNMLDMHSWEIGTDCDFSLFFELLYNESSEEKESL</sequence>
<dbReference type="GO" id="GO:0005509">
    <property type="term" value="F:calcium ion binding"/>
    <property type="evidence" value="ECO:0007669"/>
    <property type="project" value="InterPro"/>
</dbReference>
<evidence type="ECO:0000313" key="1">
    <source>
        <dbReference type="EMBL" id="KAF4391833.1"/>
    </source>
</evidence>
<reference evidence="1 2" key="1">
    <citation type="journal article" date="2020" name="bioRxiv">
        <title>Sequence and annotation of 42 cannabis genomes reveals extensive copy number variation in cannabinoid synthesis and pathogen resistance genes.</title>
        <authorList>
            <person name="Mckernan K.J."/>
            <person name="Helbert Y."/>
            <person name="Kane L.T."/>
            <person name="Ebling H."/>
            <person name="Zhang L."/>
            <person name="Liu B."/>
            <person name="Eaton Z."/>
            <person name="Mclaughlin S."/>
            <person name="Kingan S."/>
            <person name="Baybayan P."/>
            <person name="Concepcion G."/>
            <person name="Jordan M."/>
            <person name="Riva A."/>
            <person name="Barbazuk W."/>
            <person name="Harkins T."/>
        </authorList>
    </citation>
    <scope>NUCLEOTIDE SEQUENCE [LARGE SCALE GENOMIC DNA]</scope>
    <source>
        <strain evidence="2">cv. Jamaican Lion 4</strain>
        <tissue evidence="1">Leaf</tissue>
    </source>
</reference>